<dbReference type="EMBL" id="JAEEGA010000002">
    <property type="protein sequence ID" value="MBP1040185.1"/>
    <property type="molecule type" value="Genomic_DNA"/>
</dbReference>
<gene>
    <name evidence="1" type="ORF">I6N95_04080</name>
</gene>
<name>A0A940STD3_9ENTE</name>
<dbReference type="NCBIfam" id="NF033863">
    <property type="entry name" value="immun_TipC_fam"/>
    <property type="match status" value="1"/>
</dbReference>
<organism evidence="1 2">
    <name type="scientific">Vagococcus allomyrinae</name>
    <dbReference type="NCBI Taxonomy" id="2794353"/>
    <lineage>
        <taxon>Bacteria</taxon>
        <taxon>Bacillati</taxon>
        <taxon>Bacillota</taxon>
        <taxon>Bacilli</taxon>
        <taxon>Lactobacillales</taxon>
        <taxon>Enterococcaceae</taxon>
        <taxon>Vagococcus</taxon>
    </lineage>
</organism>
<evidence type="ECO:0000313" key="2">
    <source>
        <dbReference type="Proteomes" id="UP000674938"/>
    </source>
</evidence>
<keyword evidence="2" id="KW-1185">Reference proteome</keyword>
<evidence type="ECO:0000313" key="1">
    <source>
        <dbReference type="EMBL" id="MBP1040185.1"/>
    </source>
</evidence>
<reference evidence="1" key="1">
    <citation type="submission" date="2020-12" db="EMBL/GenBank/DDBJ databases">
        <title>Vagococcus allomyrinae sp. nov. and Enterococcus lavae sp. nov., isolated from the larvae of Allomyrina dichotoma.</title>
        <authorList>
            <person name="Lee S.D."/>
        </authorList>
    </citation>
    <scope>NUCLEOTIDE SEQUENCE</scope>
    <source>
        <strain evidence="1">BWB3-3</strain>
    </source>
</reference>
<dbReference type="Proteomes" id="UP000674938">
    <property type="component" value="Unassembled WGS sequence"/>
</dbReference>
<protein>
    <submittedName>
        <fullName evidence="1">TipC family immunity protein</fullName>
    </submittedName>
</protein>
<accession>A0A940STD3</accession>
<comment type="caution">
    <text evidence="1">The sequence shown here is derived from an EMBL/GenBank/DDBJ whole genome shotgun (WGS) entry which is preliminary data.</text>
</comment>
<dbReference type="RefSeq" id="WP_209525077.1">
    <property type="nucleotide sequence ID" value="NZ_JAEEGA010000002.1"/>
</dbReference>
<proteinExistence type="predicted"/>
<dbReference type="InterPro" id="IPR048042">
    <property type="entry name" value="TipC-like"/>
</dbReference>
<dbReference type="AlphaFoldDB" id="A0A940STD3"/>
<sequence length="205" mass="23432">MKKLLILLASLISILIAGNIYNRIKIQNIFDEIYYTGAGATNEPFEKPRSVIENIPNIESQVYYLSSISENGEKITEERYQEDKLPNNMIGLSTTFYSKKKELTINVSYSITSTVNLSMDNTYSVSKKTLSQTLSFFDTERAGEILVKDKNDVQTYSATYNISEKQLTEWNAQGVNQLFLEDWVSVYPSNYSPENLGNVKIKTQW</sequence>